<dbReference type="AlphaFoldDB" id="A0A0U1KXB9"/>
<sequence length="42" mass="4725">MIDITTIKIYNLYVKFQSLSFCPALSWVFFLPSAGLEPGVLT</sequence>
<name>A0A0U1KXB9_9FIRM</name>
<evidence type="ECO:0000256" key="1">
    <source>
        <dbReference type="SAM" id="Phobius"/>
    </source>
</evidence>
<feature type="transmembrane region" description="Helical" evidence="1">
    <location>
        <begin position="12"/>
        <end position="30"/>
    </location>
</feature>
<keyword evidence="1" id="KW-0812">Transmembrane</keyword>
<protein>
    <submittedName>
        <fullName evidence="2">Uncharacterized protein</fullName>
    </submittedName>
</protein>
<proteinExistence type="predicted"/>
<gene>
    <name evidence="2" type="ORF">SpAn4DRAFT_4760</name>
</gene>
<evidence type="ECO:0000313" key="3">
    <source>
        <dbReference type="Proteomes" id="UP000049855"/>
    </source>
</evidence>
<evidence type="ECO:0000313" key="2">
    <source>
        <dbReference type="EMBL" id="CQR72071.1"/>
    </source>
</evidence>
<dbReference type="EMBL" id="CTRP01000008">
    <property type="protein sequence ID" value="CQR72071.1"/>
    <property type="molecule type" value="Genomic_DNA"/>
</dbReference>
<keyword evidence="1" id="KW-1133">Transmembrane helix</keyword>
<reference evidence="3" key="1">
    <citation type="submission" date="2015-03" db="EMBL/GenBank/DDBJ databases">
        <authorList>
            <person name="Nijsse Bart"/>
        </authorList>
    </citation>
    <scope>NUCLEOTIDE SEQUENCE [LARGE SCALE GENOMIC DNA]</scope>
</reference>
<keyword evidence="3" id="KW-1185">Reference proteome</keyword>
<accession>A0A0U1KXB9</accession>
<keyword evidence="1" id="KW-0472">Membrane</keyword>
<organism evidence="2 3">
    <name type="scientific">Sporomusa ovata</name>
    <dbReference type="NCBI Taxonomy" id="2378"/>
    <lineage>
        <taxon>Bacteria</taxon>
        <taxon>Bacillati</taxon>
        <taxon>Bacillota</taxon>
        <taxon>Negativicutes</taxon>
        <taxon>Selenomonadales</taxon>
        <taxon>Sporomusaceae</taxon>
        <taxon>Sporomusa</taxon>
    </lineage>
</organism>
<dbReference type="Proteomes" id="UP000049855">
    <property type="component" value="Unassembled WGS sequence"/>
</dbReference>